<feature type="binding site" evidence="4 6">
    <location>
        <begin position="88"/>
        <end position="91"/>
    </location>
    <ligand>
        <name>substrate</name>
    </ligand>
</feature>
<comment type="pathway">
    <text evidence="4 8">Carbohydrate degradation; glycolysis; pyruvate from D-glyceraldehyde 3-phosphate: step 3/5.</text>
</comment>
<dbReference type="AlphaFoldDB" id="A0A4R5N8T6"/>
<feature type="binding site" evidence="4 6">
    <location>
        <begin position="9"/>
        <end position="16"/>
    </location>
    <ligand>
        <name>substrate</name>
    </ligand>
</feature>
<dbReference type="STRING" id="907931.GCA_000165675_01016"/>
<evidence type="ECO:0000256" key="5">
    <source>
        <dbReference type="PIRSR" id="PIRSR613078-1"/>
    </source>
</evidence>
<dbReference type="PIRSF" id="PIRSF000709">
    <property type="entry name" value="6PFK_2-Ptase"/>
    <property type="match status" value="1"/>
</dbReference>
<feature type="active site" description="Proton donor/acceptor" evidence="4 5">
    <location>
        <position position="88"/>
    </location>
</feature>
<dbReference type="UniPathway" id="UPA00109">
    <property type="reaction ID" value="UER00186"/>
</dbReference>
<accession>A0A4R5N8T6</accession>
<dbReference type="GO" id="GO:0004619">
    <property type="term" value="F:phosphoglycerate mutase activity"/>
    <property type="evidence" value="ECO:0007669"/>
    <property type="project" value="UniProtKB-UniRule"/>
</dbReference>
<dbReference type="HAMAP" id="MF_01039">
    <property type="entry name" value="PGAM_GpmA"/>
    <property type="match status" value="1"/>
</dbReference>
<comment type="catalytic activity">
    <reaction evidence="4 8">
        <text>(2R)-2-phosphoglycerate = (2R)-3-phosphoglycerate</text>
        <dbReference type="Rhea" id="RHEA:15901"/>
        <dbReference type="ChEBI" id="CHEBI:58272"/>
        <dbReference type="ChEBI" id="CHEBI:58289"/>
        <dbReference type="EC" id="5.4.2.11"/>
    </reaction>
</comment>
<dbReference type="Proteomes" id="UP000295681">
    <property type="component" value="Unassembled WGS sequence"/>
</dbReference>
<evidence type="ECO:0000256" key="4">
    <source>
        <dbReference type="HAMAP-Rule" id="MF_01039"/>
    </source>
</evidence>
<dbReference type="SUPFAM" id="SSF53254">
    <property type="entry name" value="Phosphoglycerate mutase-like"/>
    <property type="match status" value="1"/>
</dbReference>
<evidence type="ECO:0000313" key="10">
    <source>
        <dbReference type="Proteomes" id="UP000295681"/>
    </source>
</evidence>
<dbReference type="RefSeq" id="WP_010007858.1">
    <property type="nucleotide sequence ID" value="NZ_JAGYGP010000001.1"/>
</dbReference>
<dbReference type="PROSITE" id="PS00175">
    <property type="entry name" value="PG_MUTASE"/>
    <property type="match status" value="1"/>
</dbReference>
<dbReference type="GO" id="GO:0006096">
    <property type="term" value="P:glycolytic process"/>
    <property type="evidence" value="ECO:0007669"/>
    <property type="project" value="UniProtKB-UniRule"/>
</dbReference>
<dbReference type="EMBL" id="PUFI01000014">
    <property type="protein sequence ID" value="TDG68030.1"/>
    <property type="molecule type" value="Genomic_DNA"/>
</dbReference>
<feature type="active site" description="Tele-phosphohistidine intermediate" evidence="4 5">
    <location>
        <position position="10"/>
    </location>
</feature>
<evidence type="ECO:0000256" key="1">
    <source>
        <dbReference type="ARBA" id="ARBA00006717"/>
    </source>
</evidence>
<evidence type="ECO:0000256" key="2">
    <source>
        <dbReference type="ARBA" id="ARBA00023152"/>
    </source>
</evidence>
<evidence type="ECO:0000313" key="9">
    <source>
        <dbReference type="EMBL" id="TDG68030.1"/>
    </source>
</evidence>
<feature type="site" description="Transition state stabilizer" evidence="4 7">
    <location>
        <position position="177"/>
    </location>
</feature>
<comment type="similarity">
    <text evidence="1 4">Belongs to the phosphoglycerate mutase family. BPG-dependent PGAM subfamily.</text>
</comment>
<comment type="function">
    <text evidence="4 8">Catalyzes the interconversion of 2-phosphoglycerate and 3-phosphoglycerate.</text>
</comment>
<dbReference type="InterPro" id="IPR001345">
    <property type="entry name" value="PG/BPGM_mutase_AS"/>
</dbReference>
<proteinExistence type="inferred from homology"/>
<comment type="caution">
    <text evidence="4">Lacks conserved residue(s) required for the propagation of feature annotation.</text>
</comment>
<keyword evidence="3 4" id="KW-0413">Isomerase</keyword>
<dbReference type="InterPro" id="IPR005952">
    <property type="entry name" value="Phosphogly_mut1"/>
</dbReference>
<evidence type="ECO:0000256" key="7">
    <source>
        <dbReference type="PIRSR" id="PIRSR613078-3"/>
    </source>
</evidence>
<organism evidence="9 10">
    <name type="scientific">Leuconostoc fallax</name>
    <dbReference type="NCBI Taxonomy" id="1251"/>
    <lineage>
        <taxon>Bacteria</taxon>
        <taxon>Bacillati</taxon>
        <taxon>Bacillota</taxon>
        <taxon>Bacilli</taxon>
        <taxon>Lactobacillales</taxon>
        <taxon>Lactobacillaceae</taxon>
        <taxon>Leuconostoc</taxon>
    </lineage>
</organism>
<feature type="binding site" evidence="4 6">
    <location>
        <position position="99"/>
    </location>
    <ligand>
        <name>substrate</name>
    </ligand>
</feature>
<keyword evidence="10" id="KW-1185">Reference proteome</keyword>
<evidence type="ECO:0000256" key="3">
    <source>
        <dbReference type="ARBA" id="ARBA00023235"/>
    </source>
</evidence>
<keyword evidence="4" id="KW-0312">Gluconeogenesis</keyword>
<keyword evidence="2 4" id="KW-0324">Glycolysis</keyword>
<comment type="caution">
    <text evidence="9">The sequence shown here is derived from an EMBL/GenBank/DDBJ whole genome shotgun (WGS) entry which is preliminary data.</text>
</comment>
<sequence>MAATLVIVRHGESTANRDNEFTGWSDVPLTPKGYQQAHQVGLTLQHAGILFDGVHTSLLKRAISTSNVILEDIHQLWLPVNKSWRLNERHYGALRGKNKDDAREFYGKSQVALWRRSYTAIPPLLSTDDLIHERRYRHIEEPLGESLSMASARLLPYWQDVIAPALRDGKNQLVVAHGSTLRALIKLLEEIRDEDIDGLEIGNGEPIAYYFDDDFQMSERHYLMS</sequence>
<dbReference type="GO" id="GO:0006094">
    <property type="term" value="P:gluconeogenesis"/>
    <property type="evidence" value="ECO:0007669"/>
    <property type="project" value="UniProtKB-UniRule"/>
</dbReference>
<dbReference type="Gene3D" id="3.40.50.1240">
    <property type="entry name" value="Phosphoglycerate mutase-like"/>
    <property type="match status" value="1"/>
</dbReference>
<evidence type="ECO:0000256" key="6">
    <source>
        <dbReference type="PIRSR" id="PIRSR613078-2"/>
    </source>
</evidence>
<dbReference type="CDD" id="cd07067">
    <property type="entry name" value="HP_PGM_like"/>
    <property type="match status" value="1"/>
</dbReference>
<dbReference type="SMART" id="SM00855">
    <property type="entry name" value="PGAM"/>
    <property type="match status" value="1"/>
</dbReference>
<dbReference type="NCBIfam" id="TIGR01258">
    <property type="entry name" value="pgm_1"/>
    <property type="match status" value="1"/>
</dbReference>
<protein>
    <recommendedName>
        <fullName evidence="4 8">2,3-bisphosphoglycerate-dependent phosphoglycerate mutase</fullName>
        <shortName evidence="4">BPG-dependent PGAM</shortName>
        <shortName evidence="4">PGAM</shortName>
        <shortName evidence="4">Phosphoglyceromutase</shortName>
        <shortName evidence="4">dPGM</shortName>
        <ecNumber evidence="4 8">5.4.2.11</ecNumber>
    </recommendedName>
</protein>
<feature type="binding site" evidence="4 6">
    <location>
        <begin position="115"/>
        <end position="116"/>
    </location>
    <ligand>
        <name>substrate</name>
    </ligand>
</feature>
<feature type="binding site" evidence="4 6">
    <location>
        <position position="61"/>
    </location>
    <ligand>
        <name>substrate</name>
    </ligand>
</feature>
<dbReference type="EC" id="5.4.2.11" evidence="4 8"/>
<dbReference type="PANTHER" id="PTHR11931">
    <property type="entry name" value="PHOSPHOGLYCERATE MUTASE"/>
    <property type="match status" value="1"/>
</dbReference>
<dbReference type="Pfam" id="PF00300">
    <property type="entry name" value="His_Phos_1"/>
    <property type="match status" value="1"/>
</dbReference>
<dbReference type="InterPro" id="IPR029033">
    <property type="entry name" value="His_PPase_superfam"/>
</dbReference>
<evidence type="ECO:0000256" key="8">
    <source>
        <dbReference type="RuleBase" id="RU004512"/>
    </source>
</evidence>
<reference evidence="9 10" key="1">
    <citation type="journal article" date="2019" name="Appl. Microbiol. Biotechnol.">
        <title>Uncovering carbohydrate metabolism through a genotype-phenotype association study of 56 lactic acid bacteria genomes.</title>
        <authorList>
            <person name="Buron-Moles G."/>
            <person name="Chailyan A."/>
            <person name="Dolejs I."/>
            <person name="Forster J."/>
            <person name="Miks M.H."/>
        </authorList>
    </citation>
    <scope>NUCLEOTIDE SEQUENCE [LARGE SCALE GENOMIC DNA]</scope>
    <source>
        <strain evidence="9 10">ATCC 700006</strain>
    </source>
</reference>
<gene>
    <name evidence="4" type="primary">gpmA</name>
    <name evidence="9" type="ORF">C5L23_000336</name>
</gene>
<feature type="binding site" evidence="4 6">
    <location>
        <begin position="22"/>
        <end position="23"/>
    </location>
    <ligand>
        <name>substrate</name>
    </ligand>
</feature>
<dbReference type="InterPro" id="IPR013078">
    <property type="entry name" value="His_Pase_superF_clade-1"/>
</dbReference>
<name>A0A4R5N8T6_9LACO</name>